<accession>A0ABN9W9J8</accession>
<organism evidence="2 3">
    <name type="scientific">Prorocentrum cordatum</name>
    <dbReference type="NCBI Taxonomy" id="2364126"/>
    <lineage>
        <taxon>Eukaryota</taxon>
        <taxon>Sar</taxon>
        <taxon>Alveolata</taxon>
        <taxon>Dinophyceae</taxon>
        <taxon>Prorocentrales</taxon>
        <taxon>Prorocentraceae</taxon>
        <taxon>Prorocentrum</taxon>
    </lineage>
</organism>
<dbReference type="SUPFAM" id="SSF46689">
    <property type="entry name" value="Homeodomain-like"/>
    <property type="match status" value="1"/>
</dbReference>
<evidence type="ECO:0000313" key="2">
    <source>
        <dbReference type="EMBL" id="CAK0882904.1"/>
    </source>
</evidence>
<reference evidence="2" key="1">
    <citation type="submission" date="2023-10" db="EMBL/GenBank/DDBJ databases">
        <authorList>
            <person name="Chen Y."/>
            <person name="Shah S."/>
            <person name="Dougan E. K."/>
            <person name="Thang M."/>
            <person name="Chan C."/>
        </authorList>
    </citation>
    <scope>NUCLEOTIDE SEQUENCE [LARGE SCALE GENOMIC DNA]</scope>
</reference>
<comment type="caution">
    <text evidence="2">The sequence shown here is derived from an EMBL/GenBank/DDBJ whole genome shotgun (WGS) entry which is preliminary data.</text>
</comment>
<feature type="non-terminal residue" evidence="2">
    <location>
        <position position="347"/>
    </location>
</feature>
<feature type="compositionally biased region" description="Basic and acidic residues" evidence="1">
    <location>
        <begin position="1"/>
        <end position="11"/>
    </location>
</feature>
<dbReference type="InterPro" id="IPR009057">
    <property type="entry name" value="Homeodomain-like_sf"/>
</dbReference>
<evidence type="ECO:0008006" key="4">
    <source>
        <dbReference type="Google" id="ProtNLM"/>
    </source>
</evidence>
<dbReference type="Proteomes" id="UP001189429">
    <property type="component" value="Unassembled WGS sequence"/>
</dbReference>
<name>A0ABN9W9J8_9DINO</name>
<protein>
    <recommendedName>
        <fullName evidence="4">Fe2OG dioxygenase domain-containing protein</fullName>
    </recommendedName>
</protein>
<dbReference type="EMBL" id="CAUYUJ010018352">
    <property type="protein sequence ID" value="CAK0882904.1"/>
    <property type="molecule type" value="Genomic_DNA"/>
</dbReference>
<proteinExistence type="predicted"/>
<keyword evidence="3" id="KW-1185">Reference proteome</keyword>
<evidence type="ECO:0000313" key="3">
    <source>
        <dbReference type="Proteomes" id="UP001189429"/>
    </source>
</evidence>
<feature type="compositionally biased region" description="Low complexity" evidence="1">
    <location>
        <begin position="12"/>
        <end position="21"/>
    </location>
</feature>
<feature type="region of interest" description="Disordered" evidence="1">
    <location>
        <begin position="1"/>
        <end position="27"/>
    </location>
</feature>
<dbReference type="Pfam" id="PF13384">
    <property type="entry name" value="HTH_23"/>
    <property type="match status" value="1"/>
</dbReference>
<evidence type="ECO:0000256" key="1">
    <source>
        <dbReference type="SAM" id="MobiDB-lite"/>
    </source>
</evidence>
<sequence>MPPLPRLDEAMGARSAAGGAPAPAPERGEVVRTYRWSQFWGKEEVTEFDEAHFKCEGKFQQNSSQGHKEYQDRLRAIHLRAQGIPKADIARSLGRSEKFVAKWWQKEQQEVPRPWGVHEYLTKDMGAKQSGVGATSSAQLLDQSASDTATWWRDVEATNARTRDFATGAFHLKYDQRGNIKWEGHQAGRYKQGMSAGMDKCLQKLFAEYGIADRTSGVLTNWYPDGFGCERILTIDNTPLLMQDGDLVIFGTQRHGVPVMPEIEEGRITFVIFFYPDSMQKQGMWQTITDPDTMAPSRPLQRMIAEGDLGAAAEQQVVVASGKVQALQELGFSSADAEAALRVSGLD</sequence>
<gene>
    <name evidence="2" type="ORF">PCOR1329_LOCUS65284</name>
</gene>